<gene>
    <name evidence="2" type="ORF">E8M01_00715</name>
</gene>
<dbReference type="RefSeq" id="WP_136958358.1">
    <property type="nucleotide sequence ID" value="NZ_CP039690.1"/>
</dbReference>
<feature type="chain" id="PRO_5020768942" evidence="1">
    <location>
        <begin position="23"/>
        <end position="167"/>
    </location>
</feature>
<dbReference type="EMBL" id="CP039690">
    <property type="protein sequence ID" value="QCI62895.1"/>
    <property type="molecule type" value="Genomic_DNA"/>
</dbReference>
<evidence type="ECO:0000313" key="3">
    <source>
        <dbReference type="Proteomes" id="UP000298781"/>
    </source>
</evidence>
<organism evidence="2 3">
    <name type="scientific">Phreatobacter stygius</name>
    <dbReference type="NCBI Taxonomy" id="1940610"/>
    <lineage>
        <taxon>Bacteria</taxon>
        <taxon>Pseudomonadati</taxon>
        <taxon>Pseudomonadota</taxon>
        <taxon>Alphaproteobacteria</taxon>
        <taxon>Hyphomicrobiales</taxon>
        <taxon>Phreatobacteraceae</taxon>
        <taxon>Phreatobacter</taxon>
    </lineage>
</organism>
<dbReference type="OrthoDB" id="193535at2"/>
<dbReference type="KEGG" id="pstg:E8M01_00715"/>
<evidence type="ECO:0000313" key="2">
    <source>
        <dbReference type="EMBL" id="QCI62895.1"/>
    </source>
</evidence>
<reference evidence="2 3" key="1">
    <citation type="submission" date="2019-04" db="EMBL/GenBank/DDBJ databases">
        <title>Phreatobacter aquaticus sp. nov.</title>
        <authorList>
            <person name="Choi A."/>
        </authorList>
    </citation>
    <scope>NUCLEOTIDE SEQUENCE [LARGE SCALE GENOMIC DNA]</scope>
    <source>
        <strain evidence="2 3">KCTC 52518</strain>
    </source>
</reference>
<dbReference type="InterPro" id="IPR021851">
    <property type="entry name" value="DUF3455"/>
</dbReference>
<dbReference type="Pfam" id="PF11937">
    <property type="entry name" value="DUF3455"/>
    <property type="match status" value="1"/>
</dbReference>
<feature type="signal peptide" evidence="1">
    <location>
        <begin position="1"/>
        <end position="22"/>
    </location>
</feature>
<proteinExistence type="predicted"/>
<dbReference type="PANTHER" id="PTHR35567">
    <property type="entry name" value="MALATE DEHYDROGENASE (AFU_ORTHOLOGUE AFUA_2G13800)"/>
    <property type="match status" value="1"/>
</dbReference>
<protein>
    <submittedName>
        <fullName evidence="2">DUF3455 domain-containing protein</fullName>
    </submittedName>
</protein>
<dbReference type="PANTHER" id="PTHR35567:SF1">
    <property type="entry name" value="CONSERVED FUNGAL PROTEIN (AFU_ORTHOLOGUE AFUA_1G14230)"/>
    <property type="match status" value="1"/>
</dbReference>
<keyword evidence="1" id="KW-0732">Signal</keyword>
<keyword evidence="3" id="KW-1185">Reference proteome</keyword>
<evidence type="ECO:0000256" key="1">
    <source>
        <dbReference type="SAM" id="SignalP"/>
    </source>
</evidence>
<dbReference type="Proteomes" id="UP000298781">
    <property type="component" value="Chromosome"/>
</dbReference>
<dbReference type="AlphaFoldDB" id="A0A4D7ATJ0"/>
<sequence>MNRFRQLLLAGASLALAGPAIAQTLPAEVGADQNEVEITTVHAEGVQVYECKAGASGQLTWQFREPVATLIRDGQTVGRHYAGPRWEFADGSLVEGRVSGRAPGTRPNDIPILKLSVVERRGTGALSDASSVQRLKTVGGVATGACERAGSFRSVPYTSDYVFLRRR</sequence>
<name>A0A4D7ATJ0_9HYPH</name>
<accession>A0A4D7ATJ0</accession>